<keyword evidence="3" id="KW-0723">Serine/threonine-protein kinase</keyword>
<evidence type="ECO:0000313" key="3">
    <source>
        <dbReference type="EMBL" id="QAT87053.1"/>
    </source>
</evidence>
<sequence>MNDVPSRATTGRSRSGALALQVLLIIAATACAADRQSQRDAVWVAHFTSAAERIEARARAVGMARLHDVRSEQAELRGWMETVSKEMALGGAEAQGPGHYALACGERALGRETEALAQLEAAWNAGFRDPRVAWVRAQILSERYRVLRMEAIAAPDKHERQAREEDAESRYREPVLTLLRQAAGAEFPSTDYGAALVALHEDRLDAALALLEAVNSKHPWFVEARLMRADVLLLRAAWHWRQQRRKETGEDMTAAFQAFTDARATAESFAPAHLAMGRYQAAGMRLVRTHSDGTVFMLSSEDDDKPGPAQTGLAAMDAATQVDPGNAGFACEKARFLTMLAERPNSYGALLSLRSRAVEAAQHTLALDPASACGRMEQTRVMVQETEKVLKENSSVDFYKLQKALDLLEAVPPSGRDLAYHLLRARLLHLWTEADLQAGSWRVGSKGWQHQEQAIEAYRSVVALEARVPAYWVRLGELLLARASNPTAKDVDEDLKQAGTAVSNALKGGSTKAPEVWLLWAHHDVAQALRKRAQGETAPWRFEQAAQNIRNALLNDAHNPTLHHELGLVLLEHARELWEHGGDPTALLDQAEAAQVQAAKRAPSQDLGKVGQAAVHAARAEYAWWRGADPTEEAERADAFYSQARPFFRTQKNQQFVGRMKVSHLLAHQLLEQGQDPEPVLKRPWEGLDIMGWIGQDPVLRHRATGAMSGLRARHSARTDPEKAEKEFLSAEKSYEEALQVEPLNRESRLEEGRLFREWAVVRKAAKQDPEPLLSKGLTLADALLKERPNWPEALLLRAAILRTKDPASPQAREDRDAALKANANLAPGWRRQFPEDGPKAP</sequence>
<feature type="signal peptide" evidence="2">
    <location>
        <begin position="1"/>
        <end position="32"/>
    </location>
</feature>
<feature type="chain" id="PRO_5019150872" evidence="2">
    <location>
        <begin position="33"/>
        <end position="842"/>
    </location>
</feature>
<accession>A0A410RYU0</accession>
<dbReference type="GO" id="GO:0004674">
    <property type="term" value="F:protein serine/threonine kinase activity"/>
    <property type="evidence" value="ECO:0007669"/>
    <property type="project" value="UniProtKB-KW"/>
</dbReference>
<proteinExistence type="predicted"/>
<gene>
    <name evidence="3" type="ORF">EJ065_5519</name>
</gene>
<evidence type="ECO:0000256" key="2">
    <source>
        <dbReference type="SAM" id="SignalP"/>
    </source>
</evidence>
<evidence type="ECO:0000313" key="4">
    <source>
        <dbReference type="Proteomes" id="UP000288758"/>
    </source>
</evidence>
<name>A0A410RYU0_CORCK</name>
<feature type="compositionally biased region" description="Basic and acidic residues" evidence="1">
    <location>
        <begin position="833"/>
        <end position="842"/>
    </location>
</feature>
<dbReference type="AlphaFoldDB" id="A0A410RYU0"/>
<protein>
    <submittedName>
        <fullName evidence="3">Serine/threonine protein kinase</fullName>
    </submittedName>
</protein>
<dbReference type="InterPro" id="IPR011990">
    <property type="entry name" value="TPR-like_helical_dom_sf"/>
</dbReference>
<feature type="region of interest" description="Disordered" evidence="1">
    <location>
        <begin position="805"/>
        <end position="842"/>
    </location>
</feature>
<dbReference type="PROSITE" id="PS51257">
    <property type="entry name" value="PROKAR_LIPOPROTEIN"/>
    <property type="match status" value="1"/>
</dbReference>
<dbReference type="Gene3D" id="1.25.40.10">
    <property type="entry name" value="Tetratricopeptide repeat domain"/>
    <property type="match status" value="1"/>
</dbReference>
<keyword evidence="3" id="KW-0418">Kinase</keyword>
<dbReference type="SUPFAM" id="SSF48452">
    <property type="entry name" value="TPR-like"/>
    <property type="match status" value="1"/>
</dbReference>
<dbReference type="Proteomes" id="UP000288758">
    <property type="component" value="Chromosome"/>
</dbReference>
<reference evidence="3 4" key="1">
    <citation type="submission" date="2018-12" db="EMBL/GenBank/DDBJ databases">
        <title>Complete Genome Sequence of the Corallopyronin A producing Myxobacterium Corallococcus coralloides B035.</title>
        <authorList>
            <person name="Bouhired S.M."/>
            <person name="Rupp O."/>
            <person name="Blom J."/>
            <person name="Schaeberle T.F."/>
            <person name="Kehraus S."/>
            <person name="Schiefer A."/>
            <person name="Pfarr K."/>
            <person name="Goesmann A."/>
            <person name="Hoerauf A."/>
            <person name="Koenig G.M."/>
        </authorList>
    </citation>
    <scope>NUCLEOTIDE SEQUENCE [LARGE SCALE GENOMIC DNA]</scope>
    <source>
        <strain evidence="3 4">B035</strain>
    </source>
</reference>
<dbReference type="EMBL" id="CP034669">
    <property type="protein sequence ID" value="QAT87053.1"/>
    <property type="molecule type" value="Genomic_DNA"/>
</dbReference>
<keyword evidence="2" id="KW-0732">Signal</keyword>
<evidence type="ECO:0000256" key="1">
    <source>
        <dbReference type="SAM" id="MobiDB-lite"/>
    </source>
</evidence>
<organism evidence="3 4">
    <name type="scientific">Corallococcus coralloides</name>
    <name type="common">Myxococcus coralloides</name>
    <dbReference type="NCBI Taxonomy" id="184914"/>
    <lineage>
        <taxon>Bacteria</taxon>
        <taxon>Pseudomonadati</taxon>
        <taxon>Myxococcota</taxon>
        <taxon>Myxococcia</taxon>
        <taxon>Myxococcales</taxon>
        <taxon>Cystobacterineae</taxon>
        <taxon>Myxococcaceae</taxon>
        <taxon>Corallococcus</taxon>
    </lineage>
</organism>
<keyword evidence="3" id="KW-0808">Transferase</keyword>